<keyword evidence="1" id="KW-0472">Membrane</keyword>
<feature type="transmembrane region" description="Helical" evidence="1">
    <location>
        <begin position="32"/>
        <end position="50"/>
    </location>
</feature>
<keyword evidence="1" id="KW-0812">Transmembrane</keyword>
<feature type="transmembrane region" description="Helical" evidence="1">
    <location>
        <begin position="7"/>
        <end position="26"/>
    </location>
</feature>
<dbReference type="InterPro" id="IPR054198">
    <property type="entry name" value="DUF6903"/>
</dbReference>
<evidence type="ECO:0000313" key="3">
    <source>
        <dbReference type="Proteomes" id="UP000003157"/>
    </source>
</evidence>
<dbReference type="HOGENOM" id="CLU_207806_1_1_9"/>
<keyword evidence="1" id="KW-1133">Transmembrane helix</keyword>
<dbReference type="GeneID" id="78231776"/>
<accession>E7GAG3</accession>
<gene>
    <name evidence="2" type="ORF">HMPREF9488_01753</name>
</gene>
<evidence type="ECO:0000313" key="2">
    <source>
        <dbReference type="EMBL" id="EFW05171.1"/>
    </source>
</evidence>
<dbReference type="STRING" id="100884.GCA_000269565_03595"/>
<evidence type="ECO:0000256" key="1">
    <source>
        <dbReference type="SAM" id="Phobius"/>
    </source>
</evidence>
<dbReference type="Proteomes" id="UP000003157">
    <property type="component" value="Unassembled WGS sequence"/>
</dbReference>
<reference evidence="2 3" key="1">
    <citation type="submission" date="2010-12" db="EMBL/GenBank/DDBJ databases">
        <title>The Genome Sequence of Coprobacillus sp. strain 29_1.</title>
        <authorList>
            <consortium name="The Broad Institute Genome Sequencing Platform"/>
            <person name="Earl A."/>
            <person name="Ward D."/>
            <person name="Feldgarden M."/>
            <person name="Gevers D."/>
            <person name="Daigneault M."/>
            <person name="Sibley C.D."/>
            <person name="White A."/>
            <person name="Strauss J."/>
            <person name="Allen-Vercoe E."/>
            <person name="Young S.K."/>
            <person name="Zeng Q."/>
            <person name="Gargeya S."/>
            <person name="Fitzgerald M."/>
            <person name="Haas B."/>
            <person name="Abouelleil A."/>
            <person name="Alvarado L."/>
            <person name="Arachchi H.M."/>
            <person name="Berlin A."/>
            <person name="Brown A."/>
            <person name="Chapman S.B."/>
            <person name="Chen Z."/>
            <person name="Dunbar C."/>
            <person name="Freedman E."/>
            <person name="Gearin G."/>
            <person name="Gellesch M."/>
            <person name="Goldberg J."/>
            <person name="Griggs A."/>
            <person name="Gujja S."/>
            <person name="Heilman E."/>
            <person name="Heiman D."/>
            <person name="Howarth C."/>
            <person name="Larson L."/>
            <person name="Lui A."/>
            <person name="MacDonald P.J.P."/>
            <person name="Mehta T."/>
            <person name="Montmayeur A."/>
            <person name="Murphy C."/>
            <person name="Neiman D."/>
            <person name="Pearson M."/>
            <person name="Priest M."/>
            <person name="Roberts A."/>
            <person name="Saif S."/>
            <person name="Shea T."/>
            <person name="Shenoy N."/>
            <person name="Sisk P."/>
            <person name="Stolte C."/>
            <person name="Sykes S."/>
            <person name="White J."/>
            <person name="Yandava C."/>
            <person name="Nusbaum C."/>
            <person name="Birren B."/>
        </authorList>
    </citation>
    <scope>NUCLEOTIDE SEQUENCE [LARGE SCALE GENOMIC DNA]</scope>
    <source>
        <strain evidence="2 3">29_1</strain>
    </source>
</reference>
<proteinExistence type="predicted"/>
<dbReference type="RefSeq" id="WP_008788861.1">
    <property type="nucleotide sequence ID" value="NZ_AKCB01000003.1"/>
</dbReference>
<keyword evidence="3" id="KW-1185">Reference proteome</keyword>
<sequence>MSNTTKNIIAAICFVISFGLVCIGQQNVGYAGLGMELIGLTGLLVLLYLYNKKYK</sequence>
<organism evidence="2 3">
    <name type="scientific">Coprobacillus cateniformis</name>
    <dbReference type="NCBI Taxonomy" id="100884"/>
    <lineage>
        <taxon>Bacteria</taxon>
        <taxon>Bacillati</taxon>
        <taxon>Bacillota</taxon>
        <taxon>Erysipelotrichia</taxon>
        <taxon>Erysipelotrichales</taxon>
        <taxon>Coprobacillaceae</taxon>
        <taxon>Coprobacillus</taxon>
    </lineage>
</organism>
<comment type="caution">
    <text evidence="2">The sequence shown here is derived from an EMBL/GenBank/DDBJ whole genome shotgun (WGS) entry which is preliminary data.</text>
</comment>
<dbReference type="eggNOG" id="ENOG5033ARI">
    <property type="taxonomic scope" value="Bacteria"/>
</dbReference>
<protein>
    <submittedName>
        <fullName evidence="2">Uncharacterized protein</fullName>
    </submittedName>
</protein>
<dbReference type="Pfam" id="PF21844">
    <property type="entry name" value="DUF6903"/>
    <property type="match status" value="1"/>
</dbReference>
<name>E7GAG3_9FIRM</name>
<dbReference type="AlphaFoldDB" id="E7GAG3"/>
<dbReference type="EMBL" id="ADKX01000030">
    <property type="protein sequence ID" value="EFW05171.1"/>
    <property type="molecule type" value="Genomic_DNA"/>
</dbReference>